<keyword evidence="1" id="KW-0812">Transmembrane</keyword>
<feature type="transmembrane region" description="Helical" evidence="1">
    <location>
        <begin position="176"/>
        <end position="196"/>
    </location>
</feature>
<dbReference type="AlphaFoldDB" id="A1ZHQ1"/>
<organism evidence="2 3">
    <name type="scientific">Microscilla marina ATCC 23134</name>
    <dbReference type="NCBI Taxonomy" id="313606"/>
    <lineage>
        <taxon>Bacteria</taxon>
        <taxon>Pseudomonadati</taxon>
        <taxon>Bacteroidota</taxon>
        <taxon>Cytophagia</taxon>
        <taxon>Cytophagales</taxon>
        <taxon>Microscillaceae</taxon>
        <taxon>Microscilla</taxon>
    </lineage>
</organism>
<keyword evidence="1" id="KW-1133">Transmembrane helix</keyword>
<keyword evidence="3" id="KW-1185">Reference proteome</keyword>
<dbReference type="OrthoDB" id="976287at2"/>
<name>A1ZHQ1_MICM2</name>
<feature type="transmembrane region" description="Helical" evidence="1">
    <location>
        <begin position="17"/>
        <end position="34"/>
    </location>
</feature>
<dbReference type="eggNOG" id="COG2211">
    <property type="taxonomic scope" value="Bacteria"/>
</dbReference>
<feature type="transmembrane region" description="Helical" evidence="1">
    <location>
        <begin position="222"/>
        <end position="240"/>
    </location>
</feature>
<gene>
    <name evidence="2" type="ORF">M23134_05391</name>
</gene>
<feature type="transmembrane region" description="Helical" evidence="1">
    <location>
        <begin position="260"/>
        <end position="279"/>
    </location>
</feature>
<evidence type="ECO:0000313" key="2">
    <source>
        <dbReference type="EMBL" id="EAY30058.1"/>
    </source>
</evidence>
<accession>A1ZHQ1</accession>
<dbReference type="InterPro" id="IPR036259">
    <property type="entry name" value="MFS_trans_sf"/>
</dbReference>
<dbReference type="EMBL" id="AAWS01000008">
    <property type="protein sequence ID" value="EAY30058.1"/>
    <property type="molecule type" value="Genomic_DNA"/>
</dbReference>
<feature type="transmembrane region" description="Helical" evidence="1">
    <location>
        <begin position="151"/>
        <end position="170"/>
    </location>
</feature>
<feature type="transmembrane region" description="Helical" evidence="1">
    <location>
        <begin position="84"/>
        <end position="106"/>
    </location>
</feature>
<evidence type="ECO:0000256" key="1">
    <source>
        <dbReference type="SAM" id="Phobius"/>
    </source>
</evidence>
<protein>
    <submittedName>
        <fullName evidence="2">Membrane protein, putative</fullName>
    </submittedName>
</protein>
<dbReference type="Gene3D" id="1.20.1250.20">
    <property type="entry name" value="MFS general substrate transporter like domains"/>
    <property type="match status" value="1"/>
</dbReference>
<proteinExistence type="predicted"/>
<dbReference type="SUPFAM" id="SSF103473">
    <property type="entry name" value="MFS general substrate transporter"/>
    <property type="match status" value="1"/>
</dbReference>
<feature type="transmembrane region" description="Helical" evidence="1">
    <location>
        <begin position="112"/>
        <end position="131"/>
    </location>
</feature>
<feature type="transmembrane region" description="Helical" evidence="1">
    <location>
        <begin position="54"/>
        <end position="72"/>
    </location>
</feature>
<feature type="transmembrane region" description="Helical" evidence="1">
    <location>
        <begin position="291"/>
        <end position="312"/>
    </location>
</feature>
<dbReference type="RefSeq" id="WP_002695608.1">
    <property type="nucleotide sequence ID" value="NZ_AAWS01000008.1"/>
</dbReference>
<evidence type="ECO:0000313" key="3">
    <source>
        <dbReference type="Proteomes" id="UP000004095"/>
    </source>
</evidence>
<keyword evidence="1" id="KW-0472">Membrane</keyword>
<sequence>MSNTSNLQSQNIQWKQVWSLIALNLAIVISWVAYNKYQPELLTQFRFSQYVFELAIVQGLILFVTPPIAGWFADKARLKDSRPIPVVGIGINFVSMVFMVVAVTVWANPGGIIRMLFPLMIVLWLVFMNVFHSPAISTLDMFVPREKLPQIMAIFAVITDMAASIEPSIIDLITFFGAPLTFAAGGLMVFGAGLWLQRTVRSFKPLTGNDQNTDKPQTPSRFGVVLLLGLFMGLATMYFFELFPNLTAAKLPFLKSTGFKSSYFTSILIAFSALLCYPLSLWAQRFSVVKAAWIGVVGCAVMLLGISVFSGTPALVCFILYPVFYALMSVTFLPLAFVNLSSRQKVLGIGLFFSGVQLASSVVEALQAGKFI</sequence>
<dbReference type="Proteomes" id="UP000004095">
    <property type="component" value="Unassembled WGS sequence"/>
</dbReference>
<reference evidence="2 3" key="1">
    <citation type="submission" date="2007-01" db="EMBL/GenBank/DDBJ databases">
        <authorList>
            <person name="Haygood M."/>
            <person name="Podell S."/>
            <person name="Anderson C."/>
            <person name="Hopkinson B."/>
            <person name="Roe K."/>
            <person name="Barbeau K."/>
            <person name="Gaasterland T."/>
            <person name="Ferriera S."/>
            <person name="Johnson J."/>
            <person name="Kravitz S."/>
            <person name="Beeson K."/>
            <person name="Sutton G."/>
            <person name="Rogers Y.-H."/>
            <person name="Friedman R."/>
            <person name="Frazier M."/>
            <person name="Venter J.C."/>
        </authorList>
    </citation>
    <scope>NUCLEOTIDE SEQUENCE [LARGE SCALE GENOMIC DNA]</scope>
    <source>
        <strain evidence="2 3">ATCC 23134</strain>
    </source>
</reference>
<comment type="caution">
    <text evidence="2">The sequence shown here is derived from an EMBL/GenBank/DDBJ whole genome shotgun (WGS) entry which is preliminary data.</text>
</comment>
<feature type="transmembrane region" description="Helical" evidence="1">
    <location>
        <begin position="318"/>
        <end position="338"/>
    </location>
</feature>